<evidence type="ECO:0000256" key="2">
    <source>
        <dbReference type="ARBA" id="ARBA00022630"/>
    </source>
</evidence>
<dbReference type="PANTHER" id="PTHR11748">
    <property type="entry name" value="D-LACTATE DEHYDROGENASE"/>
    <property type="match status" value="1"/>
</dbReference>
<comment type="cofactor">
    <cofactor evidence="1">
        <name>FAD</name>
        <dbReference type="ChEBI" id="CHEBI:57692"/>
    </cofactor>
</comment>
<proteinExistence type="predicted"/>
<evidence type="ECO:0000256" key="5">
    <source>
        <dbReference type="ARBA" id="ARBA00023002"/>
    </source>
</evidence>
<keyword evidence="2" id="KW-0285">Flavoprotein</keyword>
<feature type="domain" description="4Fe-4S ferredoxin-type" evidence="8">
    <location>
        <begin position="596"/>
        <end position="627"/>
    </location>
</feature>
<dbReference type="GO" id="GO:0008720">
    <property type="term" value="F:D-lactate dehydrogenase (NAD+) activity"/>
    <property type="evidence" value="ECO:0007669"/>
    <property type="project" value="TreeGrafter"/>
</dbReference>
<gene>
    <name evidence="10" type="ORF">FHX44_11848</name>
</gene>
<evidence type="ECO:0000313" key="10">
    <source>
        <dbReference type="EMBL" id="TWF74964.1"/>
    </source>
</evidence>
<dbReference type="SUPFAM" id="SSF55103">
    <property type="entry name" value="FAD-linked oxidases, C-terminal domain"/>
    <property type="match status" value="1"/>
</dbReference>
<evidence type="ECO:0000313" key="11">
    <source>
        <dbReference type="Proteomes" id="UP000321261"/>
    </source>
</evidence>
<dbReference type="Pfam" id="PF01565">
    <property type="entry name" value="FAD_binding_4"/>
    <property type="match status" value="1"/>
</dbReference>
<evidence type="ECO:0000259" key="9">
    <source>
        <dbReference type="PROSITE" id="PS51387"/>
    </source>
</evidence>
<dbReference type="Gene3D" id="3.30.465.10">
    <property type="match status" value="1"/>
</dbReference>
<keyword evidence="11" id="KW-1185">Reference proteome</keyword>
<organism evidence="10 11">
    <name type="scientific">Pseudonocardia hierapolitana</name>
    <dbReference type="NCBI Taxonomy" id="1128676"/>
    <lineage>
        <taxon>Bacteria</taxon>
        <taxon>Bacillati</taxon>
        <taxon>Actinomycetota</taxon>
        <taxon>Actinomycetes</taxon>
        <taxon>Pseudonocardiales</taxon>
        <taxon>Pseudonocardiaceae</taxon>
        <taxon>Pseudonocardia</taxon>
    </lineage>
</organism>
<evidence type="ECO:0000256" key="6">
    <source>
        <dbReference type="ARBA" id="ARBA00023004"/>
    </source>
</evidence>
<keyword evidence="5" id="KW-0560">Oxidoreductase</keyword>
<dbReference type="Pfam" id="PF02913">
    <property type="entry name" value="FAD-oxidase_C"/>
    <property type="match status" value="1"/>
</dbReference>
<evidence type="ECO:0000256" key="4">
    <source>
        <dbReference type="ARBA" id="ARBA00022827"/>
    </source>
</evidence>
<dbReference type="InterPro" id="IPR017900">
    <property type="entry name" value="4Fe4S_Fe_S_CS"/>
</dbReference>
<dbReference type="AlphaFoldDB" id="A0A561SJG1"/>
<dbReference type="Gene3D" id="3.30.70.2740">
    <property type="match status" value="1"/>
</dbReference>
<dbReference type="PROSITE" id="PS00198">
    <property type="entry name" value="4FE4S_FER_1"/>
    <property type="match status" value="1"/>
</dbReference>
<keyword evidence="7" id="KW-0411">Iron-sulfur</keyword>
<feature type="domain" description="FAD-binding PCMH-type" evidence="9">
    <location>
        <begin position="39"/>
        <end position="262"/>
    </location>
</feature>
<dbReference type="InterPro" id="IPR016164">
    <property type="entry name" value="FAD-linked_Oxase-like_C"/>
</dbReference>
<dbReference type="SUPFAM" id="SSF56176">
    <property type="entry name" value="FAD-binding/transporter-associated domain-like"/>
    <property type="match status" value="1"/>
</dbReference>
<evidence type="ECO:0000256" key="3">
    <source>
        <dbReference type="ARBA" id="ARBA00022723"/>
    </source>
</evidence>
<evidence type="ECO:0000259" key="8">
    <source>
        <dbReference type="PROSITE" id="PS51379"/>
    </source>
</evidence>
<name>A0A561SJG1_9PSEU</name>
<dbReference type="PROSITE" id="PS51387">
    <property type="entry name" value="FAD_PCMH"/>
    <property type="match status" value="1"/>
</dbReference>
<keyword evidence="6" id="KW-0408">Iron</keyword>
<dbReference type="GO" id="GO:0046872">
    <property type="term" value="F:metal ion binding"/>
    <property type="evidence" value="ECO:0007669"/>
    <property type="project" value="UniProtKB-KW"/>
</dbReference>
<dbReference type="Pfam" id="PF02754">
    <property type="entry name" value="CCG"/>
    <property type="match status" value="1"/>
</dbReference>
<dbReference type="InterPro" id="IPR017896">
    <property type="entry name" value="4Fe4S_Fe-S-bd"/>
</dbReference>
<dbReference type="InterPro" id="IPR004113">
    <property type="entry name" value="FAD-bd_oxidored_4_C"/>
</dbReference>
<dbReference type="Pfam" id="PF13183">
    <property type="entry name" value="Fer4_8"/>
    <property type="match status" value="1"/>
</dbReference>
<reference evidence="10 11" key="1">
    <citation type="submission" date="2019-06" db="EMBL/GenBank/DDBJ databases">
        <title>Sequencing the genomes of 1000 actinobacteria strains.</title>
        <authorList>
            <person name="Klenk H.-P."/>
        </authorList>
    </citation>
    <scope>NUCLEOTIDE SEQUENCE [LARGE SCALE GENOMIC DNA]</scope>
    <source>
        <strain evidence="10 11">DSM 45671</strain>
    </source>
</reference>
<dbReference type="Gene3D" id="3.30.43.10">
    <property type="entry name" value="Uridine Diphospho-n-acetylenolpyruvylglucosamine Reductase, domain 2"/>
    <property type="match status" value="1"/>
</dbReference>
<dbReference type="SUPFAM" id="SSF46548">
    <property type="entry name" value="alpha-helical ferredoxin"/>
    <property type="match status" value="1"/>
</dbReference>
<dbReference type="PANTHER" id="PTHR11748:SF119">
    <property type="entry name" value="D-2-HYDROXYGLUTARATE DEHYDROGENASE"/>
    <property type="match status" value="1"/>
</dbReference>
<dbReference type="GO" id="GO:1903457">
    <property type="term" value="P:lactate catabolic process"/>
    <property type="evidence" value="ECO:0007669"/>
    <property type="project" value="TreeGrafter"/>
</dbReference>
<sequence>MTRAAVRRDVRERLAQTVRGSVGVDVATRALYTMDASNYRHDPLAVVLPRDAEDVAAAVAVAREFGVPVTARGGGTSVAGNAIGPGVVLDFSRHLTGIVEVDPERGTATVEPGVVLDDLRAAAGAHGLTFGPDPSTHSRCTVGGMLGNDACGSHSVRWGRTSHNVEALDVLLYDGTRMRVGPDGPALGGAARERAVYRELHALARENLATLRTGFPPVERRVSGYALDALLPENGFDVARSLVGTEGTCVTVLSATVRLVPVPAAKALLVLGFPDDVAAAEAVPAVLPLRPQTVEGMDARLLRLATGSGAAAAAHLPDGGAWLFVEVAGESAGEAAENAAAIAASVGTRGAVVTDPGLQRLLWRAREEGAGVATRAADGREAWPGWEDAAVPPDRLASYLREFRALLAAHGLTGITFGHFGEGCIHTRIDVDLVGPGGAAGFRRFVTDAADLVVAHGGSLSGEHGDGQARSELLGRMYPPEMIALFERFKSIWDPDDGMNPGVIVRPRPLDEDLRFVPPVGPLPVRFGYPHDGGDFRQAVRRCVGVGKCREAHPSSDSDVMCPSFRATREEKDSTRGRARVLLEMVNGDVVEEGWRSPEVRDALDLCLSCKGCRSDCPVGVDMATYKSEFLHQHYRGRVRPAAHYSMGHLPTLARLAALAPGPVNSVARSGLLGPLVRRLGGIAEERRLPAFAPTTFARWFRSRQADAGSRPEVLLWPDTFTNHFSPQVGRAATEVLEAAGFAVRLPAGRVCCGLTWLSTGQLDTASRIARRTQRILAPVVEAGLPVVVLEPSCAAALRVDLPELLSDEASRHLADRVLTLAEFLDTEAGHWDPPQHGGQAVRQVHCHQHAVLGSDADERVLARLAVDTVTLASGCCGLAGNFGFERGHYEVSMAIGEHVLLPAVRAASPDTLVLADGFSCRTQIIQGAGRQALHLAEVAAGRLYSFC</sequence>
<dbReference type="Proteomes" id="UP000321261">
    <property type="component" value="Unassembled WGS sequence"/>
</dbReference>
<keyword evidence="3" id="KW-0479">Metal-binding</keyword>
<accession>A0A561SJG1</accession>
<dbReference type="GO" id="GO:0051536">
    <property type="term" value="F:iron-sulfur cluster binding"/>
    <property type="evidence" value="ECO:0007669"/>
    <property type="project" value="UniProtKB-KW"/>
</dbReference>
<evidence type="ECO:0000256" key="7">
    <source>
        <dbReference type="ARBA" id="ARBA00023014"/>
    </source>
</evidence>
<dbReference type="InterPro" id="IPR036318">
    <property type="entry name" value="FAD-bd_PCMH-like_sf"/>
</dbReference>
<evidence type="ECO:0000256" key="1">
    <source>
        <dbReference type="ARBA" id="ARBA00001974"/>
    </source>
</evidence>
<protein>
    <submittedName>
        <fullName evidence="10">FAD/FMN-containing dehydrogenase</fullName>
    </submittedName>
</protein>
<dbReference type="InterPro" id="IPR006094">
    <property type="entry name" value="Oxid_FAD_bind_N"/>
</dbReference>
<keyword evidence="4" id="KW-0274">FAD</keyword>
<dbReference type="InterPro" id="IPR016169">
    <property type="entry name" value="FAD-bd_PCMH_sub2"/>
</dbReference>
<dbReference type="InterPro" id="IPR004017">
    <property type="entry name" value="Cys_rich_dom"/>
</dbReference>
<dbReference type="GO" id="GO:0004458">
    <property type="term" value="F:D-lactate dehydrogenase (cytochrome) activity"/>
    <property type="evidence" value="ECO:0007669"/>
    <property type="project" value="TreeGrafter"/>
</dbReference>
<dbReference type="InterPro" id="IPR016167">
    <property type="entry name" value="FAD-bd_PCMH_sub1"/>
</dbReference>
<dbReference type="InterPro" id="IPR016166">
    <property type="entry name" value="FAD-bd_PCMH"/>
</dbReference>
<dbReference type="EMBL" id="VIWU01000001">
    <property type="protein sequence ID" value="TWF74964.1"/>
    <property type="molecule type" value="Genomic_DNA"/>
</dbReference>
<dbReference type="GO" id="GO:0071949">
    <property type="term" value="F:FAD binding"/>
    <property type="evidence" value="ECO:0007669"/>
    <property type="project" value="InterPro"/>
</dbReference>
<dbReference type="RefSeq" id="WP_425469113.1">
    <property type="nucleotide sequence ID" value="NZ_VIWU01000001.1"/>
</dbReference>
<comment type="caution">
    <text evidence="10">The sequence shown here is derived from an EMBL/GenBank/DDBJ whole genome shotgun (WGS) entry which is preliminary data.</text>
</comment>
<dbReference type="PROSITE" id="PS51379">
    <property type="entry name" value="4FE4S_FER_2"/>
    <property type="match status" value="1"/>
</dbReference>